<evidence type="ECO:0000313" key="2">
    <source>
        <dbReference type="Proteomes" id="UP001240236"/>
    </source>
</evidence>
<dbReference type="InterPro" id="IPR035903">
    <property type="entry name" value="HesB-like_dom_sf"/>
</dbReference>
<dbReference type="RefSeq" id="WP_307237456.1">
    <property type="nucleotide sequence ID" value="NZ_JAUSUZ010000001.1"/>
</dbReference>
<dbReference type="AlphaFoldDB" id="A0AAE4AWX2"/>
<dbReference type="EMBL" id="JAUSUZ010000001">
    <property type="protein sequence ID" value="MDQ0365161.1"/>
    <property type="molecule type" value="Genomic_DNA"/>
</dbReference>
<reference evidence="1 2" key="1">
    <citation type="submission" date="2023-07" db="EMBL/GenBank/DDBJ databases">
        <title>Sequencing the genomes of 1000 actinobacteria strains.</title>
        <authorList>
            <person name="Klenk H.-P."/>
        </authorList>
    </citation>
    <scope>NUCLEOTIDE SEQUENCE [LARGE SCALE GENOMIC DNA]</scope>
    <source>
        <strain evidence="1 2">DSM 44709</strain>
    </source>
</reference>
<evidence type="ECO:0000313" key="1">
    <source>
        <dbReference type="EMBL" id="MDQ0365161.1"/>
    </source>
</evidence>
<proteinExistence type="predicted"/>
<accession>A0AAE4AWX2</accession>
<name>A0AAE4AWX2_9ACTN</name>
<comment type="caution">
    <text evidence="1">The sequence shown here is derived from an EMBL/GenBank/DDBJ whole genome shotgun (WGS) entry which is preliminary data.</text>
</comment>
<gene>
    <name evidence="1" type="ORF">J2S42_001830</name>
</gene>
<organism evidence="1 2">
    <name type="scientific">Catenuloplanes indicus</name>
    <dbReference type="NCBI Taxonomy" id="137267"/>
    <lineage>
        <taxon>Bacteria</taxon>
        <taxon>Bacillati</taxon>
        <taxon>Actinomycetota</taxon>
        <taxon>Actinomycetes</taxon>
        <taxon>Micromonosporales</taxon>
        <taxon>Micromonosporaceae</taxon>
        <taxon>Catenuloplanes</taxon>
    </lineage>
</organism>
<dbReference type="SUPFAM" id="SSF89360">
    <property type="entry name" value="HesB-like domain"/>
    <property type="match status" value="1"/>
</dbReference>
<protein>
    <submittedName>
        <fullName evidence="1">Fe-S cluster assembly iron-binding protein IscA</fullName>
    </submittedName>
</protein>
<dbReference type="Proteomes" id="UP001240236">
    <property type="component" value="Unassembled WGS sequence"/>
</dbReference>
<sequence length="100" mass="10473">MLVLTDYAATIIREVTAGHKATSGLRISRGNTDGSLDVVVTDAPADGDEIVERDGAAVFLAREISAPLDGRTLDASVDADDGTVTFSVTGRRVPEEGDIR</sequence>
<keyword evidence="2" id="KW-1185">Reference proteome</keyword>